<dbReference type="EC" id="4.2.1.80" evidence="1"/>
<dbReference type="AlphaFoldDB" id="A0A0Q9YLY0"/>
<dbReference type="SUPFAM" id="SSF56529">
    <property type="entry name" value="FAH"/>
    <property type="match status" value="1"/>
</dbReference>
<dbReference type="GO" id="GO:0008684">
    <property type="term" value="F:2-oxopent-4-enoate hydratase activity"/>
    <property type="evidence" value="ECO:0007669"/>
    <property type="project" value="UniProtKB-EC"/>
</dbReference>
<accession>A0A0Q9YLY0</accession>
<dbReference type="PANTHER" id="PTHR30143:SF0">
    <property type="entry name" value="2-KETO-4-PENTENOATE HYDRATASE"/>
    <property type="match status" value="1"/>
</dbReference>
<dbReference type="RefSeq" id="WP_075065578.1">
    <property type="nucleotide sequence ID" value="NZ_LKAJ02000001.1"/>
</dbReference>
<dbReference type="STRING" id="295108.HT99x_00940"/>
<reference evidence="1" key="1">
    <citation type="submission" date="2015-09" db="EMBL/GenBank/DDBJ databases">
        <title>Draft Genome Sequences of Two Novel Amoeba-resistant Intranuclear Bacteria, Candidatus Berkiella cookevillensis and Candidatus Berkiella aquae.</title>
        <authorList>
            <person name="Mehari Y.T."/>
            <person name="Arivett B.A."/>
            <person name="Farone A.L."/>
            <person name="Gunderson J.H."/>
            <person name="Farone M.B."/>
        </authorList>
    </citation>
    <scope>NUCLEOTIDE SEQUENCE [LARGE SCALE GENOMIC DNA]</scope>
    <source>
        <strain evidence="1">HT99</strain>
    </source>
</reference>
<proteinExistence type="predicted"/>
<evidence type="ECO:0000313" key="2">
    <source>
        <dbReference type="EMBL" id="MCS5710558.1"/>
    </source>
</evidence>
<keyword evidence="3" id="KW-1185">Reference proteome</keyword>
<protein>
    <submittedName>
        <fullName evidence="1">2-keto-4-pentenoate hydratase</fullName>
        <ecNumber evidence="1">4.2.1.80</ecNumber>
    </submittedName>
</protein>
<evidence type="ECO:0000313" key="1">
    <source>
        <dbReference type="EMBL" id="KRG21749.1"/>
    </source>
</evidence>
<sequence>MIGGEDVVNKAIIKSFLVICLGYCVSVWGETDGLARRLFDAHEKGQAIPTLSQDVTLDMAAAYAVQTAYIRTCLAKDKIAGFKAGLTSQDAQAHLGINRAMIGVLLKSGDMSNQSSIPLKKFKQLIVETELGFITNRSIKRPIATIAELQSYIEKIVPVVELSDVGFDKTPVLATDLVAANATAAAYIYRKDLNWYGQDVNSITVSLSRDGKILNQGHGDDAFGDQWEALRWLVNQVIANGWSIEKGSLLITGALGGMVAGAPGHYRAQFNDEAILAFDVVH</sequence>
<reference evidence="2" key="3">
    <citation type="submission" date="2021-06" db="EMBL/GenBank/DDBJ databases">
        <title>Genomic Description and Analysis of Intracellular Bacteria, Candidatus Berkiella cookevillensis and Candidatus Berkiella aquae.</title>
        <authorList>
            <person name="Kidane D.T."/>
            <person name="Mehari Y.T."/>
            <person name="Rice F.C."/>
            <person name="Arivett B.A."/>
            <person name="Farone A.L."/>
            <person name="Berk S.G."/>
            <person name="Farone M.B."/>
        </authorList>
    </citation>
    <scope>NUCLEOTIDE SEQUENCE</scope>
    <source>
        <strain evidence="2">HT99</strain>
    </source>
</reference>
<gene>
    <name evidence="1" type="primary">mhpD</name>
    <name evidence="2" type="ORF">HT99x_003890</name>
    <name evidence="1" type="ORF">HT99x_00940</name>
</gene>
<dbReference type="Gene3D" id="3.90.850.10">
    <property type="entry name" value="Fumarylacetoacetase-like, C-terminal domain"/>
    <property type="match status" value="1"/>
</dbReference>
<comment type="caution">
    <text evidence="1">The sequence shown here is derived from an EMBL/GenBank/DDBJ whole genome shotgun (WGS) entry which is preliminary data.</text>
</comment>
<dbReference type="InterPro" id="IPR050772">
    <property type="entry name" value="Hydratase-Decarb/MhpD_sf"/>
</dbReference>
<keyword evidence="1" id="KW-0456">Lyase</keyword>
<dbReference type="Proteomes" id="UP000051497">
    <property type="component" value="Unassembled WGS sequence"/>
</dbReference>
<reference evidence="2" key="2">
    <citation type="journal article" date="2016" name="Genome Announc.">
        <title>Draft Genome Sequences of Two Novel Amoeba-Resistant Intranuclear Bacteria, 'Candidatus Berkiella cookevillensis' and 'Candidatus Berkiella aquae'.</title>
        <authorList>
            <person name="Mehari Y.T."/>
            <person name="Arivett B.A."/>
            <person name="Farone A.L."/>
            <person name="Gunderson J.H."/>
            <person name="Farone M.B."/>
        </authorList>
    </citation>
    <scope>NUCLEOTIDE SEQUENCE</scope>
    <source>
        <strain evidence="2">HT99</strain>
    </source>
</reference>
<evidence type="ECO:0000313" key="3">
    <source>
        <dbReference type="Proteomes" id="UP000051497"/>
    </source>
</evidence>
<dbReference type="GO" id="GO:0005737">
    <property type="term" value="C:cytoplasm"/>
    <property type="evidence" value="ECO:0007669"/>
    <property type="project" value="TreeGrafter"/>
</dbReference>
<dbReference type="OrthoDB" id="7041909at2"/>
<name>A0A0Q9YLY0_9GAMM</name>
<dbReference type="EMBL" id="LKAJ01000003">
    <property type="protein sequence ID" value="KRG21749.1"/>
    <property type="molecule type" value="Genomic_DNA"/>
</dbReference>
<dbReference type="EMBL" id="LKAJ02000001">
    <property type="protein sequence ID" value="MCS5710558.1"/>
    <property type="molecule type" value="Genomic_DNA"/>
</dbReference>
<dbReference type="InterPro" id="IPR036663">
    <property type="entry name" value="Fumarylacetoacetase_C_sf"/>
</dbReference>
<organism evidence="1">
    <name type="scientific">Candidatus Berkiella aquae</name>
    <dbReference type="NCBI Taxonomy" id="295108"/>
    <lineage>
        <taxon>Bacteria</taxon>
        <taxon>Pseudomonadati</taxon>
        <taxon>Pseudomonadota</taxon>
        <taxon>Gammaproteobacteria</taxon>
        <taxon>Candidatus Berkiellales</taxon>
        <taxon>Candidatus Berkiellaceae</taxon>
        <taxon>Candidatus Berkiella</taxon>
    </lineage>
</organism>
<dbReference type="PANTHER" id="PTHR30143">
    <property type="entry name" value="ACID HYDRATASE"/>
    <property type="match status" value="1"/>
</dbReference>